<protein>
    <submittedName>
        <fullName evidence="1">Uncharacterized protein</fullName>
    </submittedName>
</protein>
<organism evidence="1 2">
    <name type="scientific">Escherichia coli O25b:H4</name>
    <dbReference type="NCBI Taxonomy" id="941280"/>
    <lineage>
        <taxon>Bacteria</taxon>
        <taxon>Pseudomonadati</taxon>
        <taxon>Pseudomonadota</taxon>
        <taxon>Gammaproteobacteria</taxon>
        <taxon>Enterobacterales</taxon>
        <taxon>Enterobacteriaceae</taxon>
        <taxon>Escherichia</taxon>
    </lineage>
</organism>
<accession>A0A192C8T0</accession>
<proteinExistence type="predicted"/>
<gene>
    <name evidence="1" type="ORF">WLH_01217</name>
</gene>
<dbReference type="AlphaFoldDB" id="A0A192C8T0"/>
<reference evidence="1 2" key="1">
    <citation type="submission" date="2016-03" db="EMBL/GenBank/DDBJ databases">
        <title>Genome Sequence and Comparative Pathogenic Determinants of Uropathogenic Escherichia coli O25b:H4, a Clinical Isolate from Saudi Arabia.</title>
        <authorList>
            <person name="Alyamani E.A.J."/>
            <person name="Khiyami M.A."/>
            <person name="Booq R.Y."/>
            <person name="Bahwerth F.S."/>
            <person name="Vaisvil B."/>
            <person name="Schmitt D.P."/>
            <person name="Kapatral V."/>
        </authorList>
    </citation>
    <scope>NUCLEOTIDE SEQUENCE [LARGE SCALE GENOMIC DNA]</scope>
    <source>
        <strain evidence="1 2">O25b:H4</strain>
    </source>
</reference>
<evidence type="ECO:0000313" key="1">
    <source>
        <dbReference type="EMBL" id="ANK02478.1"/>
    </source>
</evidence>
<evidence type="ECO:0000313" key="2">
    <source>
        <dbReference type="Proteomes" id="UP000183316"/>
    </source>
</evidence>
<dbReference type="EMBL" id="CP015085">
    <property type="protein sequence ID" value="ANK02478.1"/>
    <property type="molecule type" value="Genomic_DNA"/>
</dbReference>
<sequence>MVIAYYLHILRDEHIISRKYFAQVDLLNTQ</sequence>
<name>A0A192C8T0_ECO25</name>
<dbReference type="Proteomes" id="UP000183316">
    <property type="component" value="Chromosome"/>
</dbReference>